<dbReference type="AlphaFoldDB" id="A0A6J6C504"/>
<protein>
    <submittedName>
        <fullName evidence="8">Unannotated protein</fullName>
    </submittedName>
</protein>
<dbReference type="HAMAP" id="MF_00378">
    <property type="entry name" value="Exonuc_7_L"/>
    <property type="match status" value="1"/>
</dbReference>
<evidence type="ECO:0000256" key="1">
    <source>
        <dbReference type="ARBA" id="ARBA00022490"/>
    </source>
</evidence>
<reference evidence="8" key="1">
    <citation type="submission" date="2020-05" db="EMBL/GenBank/DDBJ databases">
        <authorList>
            <person name="Chiriac C."/>
            <person name="Salcher M."/>
            <person name="Ghai R."/>
            <person name="Kavagutti S V."/>
        </authorList>
    </citation>
    <scope>NUCLEOTIDE SEQUENCE</scope>
</reference>
<keyword evidence="2" id="KW-0540">Nuclease</keyword>
<dbReference type="EMBL" id="CAEZSN010000086">
    <property type="protein sequence ID" value="CAB4546017.1"/>
    <property type="molecule type" value="Genomic_DNA"/>
</dbReference>
<evidence type="ECO:0000256" key="2">
    <source>
        <dbReference type="ARBA" id="ARBA00022722"/>
    </source>
</evidence>
<dbReference type="NCBIfam" id="TIGR00237">
    <property type="entry name" value="xseA"/>
    <property type="match status" value="1"/>
</dbReference>
<dbReference type="CDD" id="cd04489">
    <property type="entry name" value="ExoVII_LU_OBF"/>
    <property type="match status" value="1"/>
</dbReference>
<dbReference type="PANTHER" id="PTHR30008:SF0">
    <property type="entry name" value="EXODEOXYRIBONUCLEASE 7 LARGE SUBUNIT"/>
    <property type="match status" value="1"/>
</dbReference>
<evidence type="ECO:0000256" key="4">
    <source>
        <dbReference type="ARBA" id="ARBA00022839"/>
    </source>
</evidence>
<dbReference type="InterPro" id="IPR003753">
    <property type="entry name" value="Exonuc_VII_L"/>
</dbReference>
<name>A0A6J6C504_9ZZZZ</name>
<keyword evidence="3" id="KW-0378">Hydrolase</keyword>
<dbReference type="PANTHER" id="PTHR30008">
    <property type="entry name" value="EXODEOXYRIBONUCLEASE 7 LARGE SUBUNIT"/>
    <property type="match status" value="1"/>
</dbReference>
<evidence type="ECO:0000313" key="8">
    <source>
        <dbReference type="EMBL" id="CAB4546017.1"/>
    </source>
</evidence>
<feature type="domain" description="Exonuclease VII large subunit C-terminal" evidence="6">
    <location>
        <begin position="134"/>
        <end position="348"/>
    </location>
</feature>
<gene>
    <name evidence="8" type="ORF">UFOPK1433_00804</name>
</gene>
<feature type="coiled-coil region" evidence="5">
    <location>
        <begin position="316"/>
        <end position="343"/>
    </location>
</feature>
<evidence type="ECO:0000256" key="5">
    <source>
        <dbReference type="SAM" id="Coils"/>
    </source>
</evidence>
<keyword evidence="4" id="KW-0269">Exonuclease</keyword>
<evidence type="ECO:0000256" key="3">
    <source>
        <dbReference type="ARBA" id="ARBA00022801"/>
    </source>
</evidence>
<dbReference type="GO" id="GO:0003676">
    <property type="term" value="F:nucleic acid binding"/>
    <property type="evidence" value="ECO:0007669"/>
    <property type="project" value="InterPro"/>
</dbReference>
<proteinExistence type="inferred from homology"/>
<dbReference type="InterPro" id="IPR025824">
    <property type="entry name" value="OB-fold_nuc-bd_dom"/>
</dbReference>
<keyword evidence="5" id="KW-0175">Coiled coil</keyword>
<dbReference type="GO" id="GO:0009318">
    <property type="term" value="C:exodeoxyribonuclease VII complex"/>
    <property type="evidence" value="ECO:0007669"/>
    <property type="project" value="InterPro"/>
</dbReference>
<dbReference type="InterPro" id="IPR020579">
    <property type="entry name" value="Exonuc_VII_lsu_C"/>
</dbReference>
<dbReference type="Pfam" id="PF02601">
    <property type="entry name" value="Exonuc_VII_L"/>
    <property type="match status" value="1"/>
</dbReference>
<dbReference type="GO" id="GO:0006308">
    <property type="term" value="P:DNA catabolic process"/>
    <property type="evidence" value="ECO:0007669"/>
    <property type="project" value="InterPro"/>
</dbReference>
<sequence length="405" mass="44284">MSEEAGSPQSDETKPYSVAAFNERVHLAIGKWPEALIEGELVKFKIGPSGHAYPQLRDLNGGALLELTIFRGVTSTFKEEFADSDRVIIGGKLNFYAPGGKLSFNVTSMRKVGMGDLLAQLEALRAKLRAEGVIDETKRQPLPFLPKRIGLITAQNSDAEKDVLKNVLERFPDAQFEFAYVPVQGEGCAPAVVEAIAKLDANPDVDVIIIARGGGAFLDLIGFSDERVVRAAAAAKTPIVSAIGHEADRPILDDVADFRASTPTDAAKNVVPDVAEELYRIGEVVNRIVMRIGHYVTSQSDFLTQVLSRPIMTNPYVFLDEKQQELERTLDELRGEIARNVERETAEHSTRENMLRSLSPQSTLDRGYSVVRDSAGHVLNDGSKVKTGTKLNIRLAKGEIEATSN</sequence>
<dbReference type="GO" id="GO:0008855">
    <property type="term" value="F:exodeoxyribonuclease VII activity"/>
    <property type="evidence" value="ECO:0007669"/>
    <property type="project" value="InterPro"/>
</dbReference>
<evidence type="ECO:0000259" key="7">
    <source>
        <dbReference type="Pfam" id="PF13742"/>
    </source>
</evidence>
<organism evidence="8">
    <name type="scientific">freshwater metagenome</name>
    <dbReference type="NCBI Taxonomy" id="449393"/>
    <lineage>
        <taxon>unclassified sequences</taxon>
        <taxon>metagenomes</taxon>
        <taxon>ecological metagenomes</taxon>
    </lineage>
</organism>
<dbReference type="Gene3D" id="3.40.50.1970">
    <property type="match status" value="1"/>
</dbReference>
<dbReference type="Pfam" id="PF13742">
    <property type="entry name" value="tRNA_anti_2"/>
    <property type="match status" value="1"/>
</dbReference>
<accession>A0A6J6C504</accession>
<evidence type="ECO:0000259" key="6">
    <source>
        <dbReference type="Pfam" id="PF02601"/>
    </source>
</evidence>
<feature type="domain" description="OB-fold nucleic acid binding" evidence="7">
    <location>
        <begin position="16"/>
        <end position="110"/>
    </location>
</feature>
<keyword evidence="1" id="KW-0963">Cytoplasm</keyword>